<gene>
    <name evidence="3" type="ORF">A8806_12160</name>
</gene>
<dbReference type="Pfam" id="PF13439">
    <property type="entry name" value="Glyco_transf_4"/>
    <property type="match status" value="1"/>
</dbReference>
<dbReference type="AlphaFoldDB" id="A0A2Y9CAT0"/>
<dbReference type="EMBL" id="QGDL01000021">
    <property type="protein sequence ID" value="PWJ20744.1"/>
    <property type="molecule type" value="Genomic_DNA"/>
</dbReference>
<dbReference type="GO" id="GO:0009103">
    <property type="term" value="P:lipopolysaccharide biosynthetic process"/>
    <property type="evidence" value="ECO:0007669"/>
    <property type="project" value="TreeGrafter"/>
</dbReference>
<organism evidence="3 4">
    <name type="scientific">Faecalicatena orotica</name>
    <dbReference type="NCBI Taxonomy" id="1544"/>
    <lineage>
        <taxon>Bacteria</taxon>
        <taxon>Bacillati</taxon>
        <taxon>Bacillota</taxon>
        <taxon>Clostridia</taxon>
        <taxon>Lachnospirales</taxon>
        <taxon>Lachnospiraceae</taxon>
        <taxon>Faecalicatena</taxon>
    </lineage>
</organism>
<dbReference type="Pfam" id="PF13692">
    <property type="entry name" value="Glyco_trans_1_4"/>
    <property type="match status" value="1"/>
</dbReference>
<proteinExistence type="predicted"/>
<name>A0A2Y9CAT0_9FIRM</name>
<dbReference type="PANTHER" id="PTHR46401">
    <property type="entry name" value="GLYCOSYLTRANSFERASE WBBK-RELATED"/>
    <property type="match status" value="1"/>
</dbReference>
<dbReference type="GO" id="GO:0016757">
    <property type="term" value="F:glycosyltransferase activity"/>
    <property type="evidence" value="ECO:0007669"/>
    <property type="project" value="TreeGrafter"/>
</dbReference>
<dbReference type="Proteomes" id="UP000245845">
    <property type="component" value="Unassembled WGS sequence"/>
</dbReference>
<dbReference type="InterPro" id="IPR028098">
    <property type="entry name" value="Glyco_trans_4-like_N"/>
</dbReference>
<sequence>MKLLYINDELGTSDGSNSHALGMCHAFEKIIGRENVRTYPVPQDGSQKPVNVGVNRWKSRLKCILAVIRCVRKKYLSLKKSKYIINKLKRENFIPTHVLARSTDFDITAIYIAKVFGAKLIYEVNTPMFYERGVLKKEPMTRQLEKWEKKILFAADKVYVVSNICRDMLCEHYGFNHRKFLVIPNGYMGDLYFEDKNTIEKLRTNVREKEDFEGKFIVTFVGSLKIWHGIKNFCTAVELLEKHENILFLVLGDGELHDYIVNYTRSHSNMIFKGKVSLQEMKEYLYASDLGVMPYEKNNYFYYSPLKMYDMIGAALPFIGTNVGQIEEICMDQLSKDFLVSDSSPELLSKVILNIYDNPGLQNSMKTVVEEKKACMTWIKRAEMLLKDIDC</sequence>
<protein>
    <submittedName>
        <fullName evidence="3">Glycosyltransferase involved in cell wall biosynthesis</fullName>
    </submittedName>
</protein>
<accession>A0A2Y9CAT0</accession>
<evidence type="ECO:0000259" key="2">
    <source>
        <dbReference type="Pfam" id="PF13439"/>
    </source>
</evidence>
<keyword evidence="1 3" id="KW-0808">Transferase</keyword>
<feature type="domain" description="Glycosyltransferase subfamily 4-like N-terminal" evidence="2">
    <location>
        <begin position="78"/>
        <end position="186"/>
    </location>
</feature>
<dbReference type="PANTHER" id="PTHR46401:SF2">
    <property type="entry name" value="GLYCOSYLTRANSFERASE WBBK-RELATED"/>
    <property type="match status" value="1"/>
</dbReference>
<evidence type="ECO:0000313" key="3">
    <source>
        <dbReference type="EMBL" id="PWJ20744.1"/>
    </source>
</evidence>
<dbReference type="RefSeq" id="WP_109733763.1">
    <property type="nucleotide sequence ID" value="NZ_BAAACK010000008.1"/>
</dbReference>
<keyword evidence="4" id="KW-1185">Reference proteome</keyword>
<comment type="caution">
    <text evidence="3">The sequence shown here is derived from an EMBL/GenBank/DDBJ whole genome shotgun (WGS) entry which is preliminary data.</text>
</comment>
<evidence type="ECO:0000313" key="4">
    <source>
        <dbReference type="Proteomes" id="UP000245845"/>
    </source>
</evidence>
<reference evidence="3 4" key="1">
    <citation type="submission" date="2018-05" db="EMBL/GenBank/DDBJ databases">
        <title>The Hungate 1000. A catalogue of reference genomes from the rumen microbiome.</title>
        <authorList>
            <person name="Kelly W."/>
        </authorList>
    </citation>
    <scope>NUCLEOTIDE SEQUENCE [LARGE SCALE GENOMIC DNA]</scope>
    <source>
        <strain evidence="3 4">NLAE-zl-C242</strain>
    </source>
</reference>
<dbReference type="SUPFAM" id="SSF53756">
    <property type="entry name" value="UDP-Glycosyltransferase/glycogen phosphorylase"/>
    <property type="match status" value="1"/>
</dbReference>
<evidence type="ECO:0000256" key="1">
    <source>
        <dbReference type="ARBA" id="ARBA00022679"/>
    </source>
</evidence>
<dbReference type="OrthoDB" id="9813214at2"/>
<dbReference type="Gene3D" id="3.40.50.2000">
    <property type="entry name" value="Glycogen Phosphorylase B"/>
    <property type="match status" value="2"/>
</dbReference>